<evidence type="ECO:0000313" key="8">
    <source>
        <dbReference type="Proteomes" id="UP000529861"/>
    </source>
</evidence>
<feature type="transmembrane region" description="Helical" evidence="6">
    <location>
        <begin position="290"/>
        <end position="316"/>
    </location>
</feature>
<feature type="transmembrane region" description="Helical" evidence="6">
    <location>
        <begin position="12"/>
        <end position="32"/>
    </location>
</feature>
<keyword evidence="3 6" id="KW-0812">Transmembrane</keyword>
<feature type="transmembrane region" description="Helical" evidence="6">
    <location>
        <begin position="361"/>
        <end position="382"/>
    </location>
</feature>
<feature type="transmembrane region" description="Helical" evidence="6">
    <location>
        <begin position="337"/>
        <end position="355"/>
    </location>
</feature>
<feature type="transmembrane region" description="Helical" evidence="6">
    <location>
        <begin position="38"/>
        <end position="64"/>
    </location>
</feature>
<comment type="caution">
    <text evidence="7">The sequence shown here is derived from an EMBL/GenBank/DDBJ whole genome shotgun (WGS) entry which is preliminary data.</text>
</comment>
<evidence type="ECO:0000313" key="7">
    <source>
        <dbReference type="EMBL" id="NNG67437.1"/>
    </source>
</evidence>
<keyword evidence="4 6" id="KW-1133">Transmembrane helix</keyword>
<dbReference type="Proteomes" id="UP000529861">
    <property type="component" value="Unassembled WGS sequence"/>
</dbReference>
<evidence type="ECO:0000256" key="2">
    <source>
        <dbReference type="ARBA" id="ARBA00022475"/>
    </source>
</evidence>
<evidence type="ECO:0000256" key="1">
    <source>
        <dbReference type="ARBA" id="ARBA00004651"/>
    </source>
</evidence>
<feature type="transmembrane region" description="Helical" evidence="6">
    <location>
        <begin position="170"/>
        <end position="190"/>
    </location>
</feature>
<dbReference type="PIRSF" id="PIRSF006060">
    <property type="entry name" value="AA_transporter"/>
    <property type="match status" value="1"/>
</dbReference>
<feature type="transmembrane region" description="Helical" evidence="6">
    <location>
        <begin position="240"/>
        <end position="264"/>
    </location>
</feature>
<keyword evidence="2" id="KW-1003">Cell membrane</keyword>
<dbReference type="GO" id="GO:0005886">
    <property type="term" value="C:plasma membrane"/>
    <property type="evidence" value="ECO:0007669"/>
    <property type="project" value="UniProtKB-SubCell"/>
</dbReference>
<feature type="transmembrane region" description="Helical" evidence="6">
    <location>
        <begin position="428"/>
        <end position="448"/>
    </location>
</feature>
<dbReference type="PANTHER" id="PTHR42770:SF7">
    <property type="entry name" value="MEMBRANE PROTEIN"/>
    <property type="match status" value="1"/>
</dbReference>
<dbReference type="AlphaFoldDB" id="A0A7Y2L7V3"/>
<evidence type="ECO:0000256" key="5">
    <source>
        <dbReference type="ARBA" id="ARBA00023136"/>
    </source>
</evidence>
<feature type="transmembrane region" description="Helical" evidence="6">
    <location>
        <begin position="141"/>
        <end position="158"/>
    </location>
</feature>
<accession>A0A7Y2L7V3</accession>
<evidence type="ECO:0000256" key="3">
    <source>
        <dbReference type="ARBA" id="ARBA00022692"/>
    </source>
</evidence>
<dbReference type="InterPro" id="IPR050367">
    <property type="entry name" value="APC_superfamily"/>
</dbReference>
<dbReference type="Gene3D" id="1.20.1740.10">
    <property type="entry name" value="Amino acid/polyamine transporter I"/>
    <property type="match status" value="1"/>
</dbReference>
<dbReference type="Pfam" id="PF13520">
    <property type="entry name" value="AA_permease_2"/>
    <property type="match status" value="1"/>
</dbReference>
<reference evidence="7 8" key="1">
    <citation type="submission" date="2020-04" db="EMBL/GenBank/DDBJ databases">
        <title>Draft genome sequence of Caldanaerobacter sunterraneus. strain 1523vc isolated from Griffin hot spring, Kamchatka, Russia.</title>
        <authorList>
            <person name="Toshchakov S.V."/>
            <person name="Podosokorskaya O.A."/>
            <person name="Kublanov I.V."/>
            <person name="Korzhenkov A."/>
            <person name="Patrushev M.V."/>
        </authorList>
    </citation>
    <scope>NUCLEOTIDE SEQUENCE [LARGE SCALE GENOMIC DNA]</scope>
    <source>
        <strain evidence="7 8">1523vc</strain>
    </source>
</reference>
<gene>
    <name evidence="7" type="ORF">HKI81_09475</name>
</gene>
<dbReference type="EMBL" id="JABEQB010000028">
    <property type="protein sequence ID" value="NNG67437.1"/>
    <property type="molecule type" value="Genomic_DNA"/>
</dbReference>
<evidence type="ECO:0000256" key="6">
    <source>
        <dbReference type="SAM" id="Phobius"/>
    </source>
</evidence>
<organism evidence="7 8">
    <name type="scientific">Caldanaerobacter subterraneus</name>
    <dbReference type="NCBI Taxonomy" id="911092"/>
    <lineage>
        <taxon>Bacteria</taxon>
        <taxon>Bacillati</taxon>
        <taxon>Bacillota</taxon>
        <taxon>Clostridia</taxon>
        <taxon>Thermoanaerobacterales</taxon>
        <taxon>Thermoanaerobacteraceae</taxon>
        <taxon>Caldanaerobacter</taxon>
    </lineage>
</organism>
<sequence length="475" mass="51058">MVLLMTELQKRISFIGLVALGAAGVIGTSWIYTNSKFFAAYGAGGEIFGFVVATVIASLIALAYAELSTVFPRAGGEVVYTYVAFGKTTSFIAGWALVGAYLASLAFYVTASSLLLAWIFPQLEQGPYYVIAGTKIHLPELIVGIVITLLVFLVNYYGAHLASGIQIVMFGTMIVLGLLLVIVGFTHGQASNFWPAWSKDMNPFLSTMRFVLPAMTYLTGFELVAVLAEEANMPVRKIGISVILSVVLAGLFYTIVLLSSAWVIPWQETAKLKLGTIDAFKVAGFPALGWAAYFISVLGLVTSFVGLFAATPRLILSLSRAGVLPQTFTKTHPKYGTPVNALYLTLGFALGLGWLGKGAMVWFLDMGGFAIAIAWVLATLSLIKIRKKYPNLRGAYRTSATLLPLIGGIVAIIIAIATLIPGTPLSLAWPYEYIVLGVWAIVGVILYAKAPKGNEEEALKNLLGEYYEAIKKASD</sequence>
<name>A0A7Y2L7V3_9THEO</name>
<comment type="subcellular location">
    <subcellularLocation>
        <location evidence="1">Cell membrane</location>
        <topology evidence="1">Multi-pass membrane protein</topology>
    </subcellularLocation>
</comment>
<protein>
    <submittedName>
        <fullName evidence="7">APC family permease</fullName>
    </submittedName>
</protein>
<dbReference type="InterPro" id="IPR002293">
    <property type="entry name" value="AA/rel_permease1"/>
</dbReference>
<keyword evidence="5 6" id="KW-0472">Membrane</keyword>
<dbReference type="GO" id="GO:0022857">
    <property type="term" value="F:transmembrane transporter activity"/>
    <property type="evidence" value="ECO:0007669"/>
    <property type="project" value="InterPro"/>
</dbReference>
<feature type="transmembrane region" description="Helical" evidence="6">
    <location>
        <begin position="402"/>
        <end position="422"/>
    </location>
</feature>
<evidence type="ECO:0000256" key="4">
    <source>
        <dbReference type="ARBA" id="ARBA00022989"/>
    </source>
</evidence>
<feature type="transmembrane region" description="Helical" evidence="6">
    <location>
        <begin position="95"/>
        <end position="121"/>
    </location>
</feature>
<feature type="transmembrane region" description="Helical" evidence="6">
    <location>
        <begin position="210"/>
        <end position="228"/>
    </location>
</feature>
<dbReference type="PANTHER" id="PTHR42770">
    <property type="entry name" value="AMINO ACID TRANSPORTER-RELATED"/>
    <property type="match status" value="1"/>
</dbReference>
<proteinExistence type="predicted"/>